<evidence type="ECO:0000256" key="2">
    <source>
        <dbReference type="ARBA" id="ARBA00007278"/>
    </source>
</evidence>
<keyword evidence="5" id="KW-0687">Ribonucleoprotein</keyword>
<dbReference type="InterPro" id="IPR005326">
    <property type="entry name" value="Plectin_eS10_N"/>
</dbReference>
<evidence type="ECO:0000256" key="3">
    <source>
        <dbReference type="ARBA" id="ARBA00022490"/>
    </source>
</evidence>
<dbReference type="GO" id="GO:0002181">
    <property type="term" value="P:cytoplasmic translation"/>
    <property type="evidence" value="ECO:0007669"/>
    <property type="project" value="UniProtKB-ARBA"/>
</dbReference>
<dbReference type="GO" id="GO:0003723">
    <property type="term" value="F:RNA binding"/>
    <property type="evidence" value="ECO:0007669"/>
    <property type="project" value="TreeGrafter"/>
</dbReference>
<evidence type="ECO:0000256" key="4">
    <source>
        <dbReference type="ARBA" id="ARBA00022980"/>
    </source>
</evidence>
<dbReference type="PANTHER" id="PTHR12146">
    <property type="entry name" value="40S RIBOSOMAL PROTEIN S10"/>
    <property type="match status" value="1"/>
</dbReference>
<dbReference type="AlphaFoldDB" id="A0A915DDE2"/>
<name>A0A915DDE2_9BILA</name>
<dbReference type="Proteomes" id="UP000887574">
    <property type="component" value="Unplaced"/>
</dbReference>
<dbReference type="Pfam" id="PF03501">
    <property type="entry name" value="S10_plectin"/>
    <property type="match status" value="1"/>
</dbReference>
<accession>A0A915DDE2</accession>
<keyword evidence="3" id="KW-0963">Cytoplasm</keyword>
<dbReference type="GO" id="GO:0022627">
    <property type="term" value="C:cytosolic small ribosomal subunit"/>
    <property type="evidence" value="ECO:0007669"/>
    <property type="project" value="TreeGrafter"/>
</dbReference>
<reference evidence="9" key="1">
    <citation type="submission" date="2022-11" db="UniProtKB">
        <authorList>
            <consortium name="WormBaseParasite"/>
        </authorList>
    </citation>
    <scope>IDENTIFICATION</scope>
</reference>
<comment type="subcellular location">
    <subcellularLocation>
        <location evidence="1">Cytoplasm</location>
    </subcellularLocation>
</comment>
<dbReference type="InterPro" id="IPR036388">
    <property type="entry name" value="WH-like_DNA-bd_sf"/>
</dbReference>
<dbReference type="InterPro" id="IPR037447">
    <property type="entry name" value="Ribosomal_eS10"/>
</dbReference>
<dbReference type="GO" id="GO:0003735">
    <property type="term" value="F:structural constituent of ribosome"/>
    <property type="evidence" value="ECO:0007669"/>
    <property type="project" value="TreeGrafter"/>
</dbReference>
<evidence type="ECO:0000259" key="7">
    <source>
        <dbReference type="Pfam" id="PF03501"/>
    </source>
</evidence>
<comment type="similarity">
    <text evidence="2">Belongs to the eukaryotic ribosomal protein eS10 family.</text>
</comment>
<protein>
    <submittedName>
        <fullName evidence="9">Plectin/S10 N-terminal domain-containing protein</fullName>
    </submittedName>
</protein>
<evidence type="ECO:0000313" key="9">
    <source>
        <dbReference type="WBParaSite" id="jg18694"/>
    </source>
</evidence>
<dbReference type="FunFam" id="1.10.10.10:FF:000025">
    <property type="entry name" value="40S ribosomal protein S10"/>
    <property type="match status" value="1"/>
</dbReference>
<evidence type="ECO:0000313" key="8">
    <source>
        <dbReference type="Proteomes" id="UP000887574"/>
    </source>
</evidence>
<keyword evidence="4" id="KW-0689">Ribosomal protein</keyword>
<feature type="region of interest" description="Disordered" evidence="6">
    <location>
        <begin position="91"/>
        <end position="125"/>
    </location>
</feature>
<evidence type="ECO:0000256" key="5">
    <source>
        <dbReference type="ARBA" id="ARBA00023274"/>
    </source>
</evidence>
<feature type="domain" description="Plectin/eS10 N-terminal" evidence="7">
    <location>
        <begin position="3"/>
        <end position="93"/>
    </location>
</feature>
<keyword evidence="8" id="KW-1185">Reference proteome</keyword>
<evidence type="ECO:0000256" key="6">
    <source>
        <dbReference type="SAM" id="MobiDB-lite"/>
    </source>
</evidence>
<organism evidence="8 9">
    <name type="scientific">Ditylenchus dipsaci</name>
    <dbReference type="NCBI Taxonomy" id="166011"/>
    <lineage>
        <taxon>Eukaryota</taxon>
        <taxon>Metazoa</taxon>
        <taxon>Ecdysozoa</taxon>
        <taxon>Nematoda</taxon>
        <taxon>Chromadorea</taxon>
        <taxon>Rhabditida</taxon>
        <taxon>Tylenchina</taxon>
        <taxon>Tylenchomorpha</taxon>
        <taxon>Sphaerularioidea</taxon>
        <taxon>Anguinidae</taxon>
        <taxon>Anguininae</taxon>
        <taxon>Ditylenchus</taxon>
    </lineage>
</organism>
<dbReference type="Gene3D" id="1.10.10.10">
    <property type="entry name" value="Winged helix-like DNA-binding domain superfamily/Winged helix DNA-binding domain"/>
    <property type="match status" value="1"/>
</dbReference>
<proteinExistence type="inferred from homology"/>
<dbReference type="PANTHER" id="PTHR12146:SF0">
    <property type="entry name" value="RIBOSOMAL PROTEIN S10"/>
    <property type="match status" value="1"/>
</dbReference>
<feature type="compositionally biased region" description="Basic and acidic residues" evidence="6">
    <location>
        <begin position="107"/>
        <end position="125"/>
    </location>
</feature>
<sequence length="180" mass="20374">MLMPQADRKKIYEHLFEDGVCIAKKDYNLKSHPEIKGVKNLFVIKALKSLASRGLVKEQFAWRHYYFYLNAEGIAYLREYLGLPEDVFPATHRPPKTDQPRPTFADKGSRGYGKQDSDRAGYRQGTDKVAEAGQVPSLLLVIVLDLAEVEQCLLLSNSHLSDMATWSVIILPQSLKYLGC</sequence>
<evidence type="ECO:0000256" key="1">
    <source>
        <dbReference type="ARBA" id="ARBA00004496"/>
    </source>
</evidence>
<dbReference type="WBParaSite" id="jg18694">
    <property type="protein sequence ID" value="jg18694"/>
    <property type="gene ID" value="jg18694"/>
</dbReference>